<protein>
    <submittedName>
        <fullName evidence="1">587_t:CDS:1</fullName>
    </submittedName>
</protein>
<feature type="non-terminal residue" evidence="1">
    <location>
        <position position="1"/>
    </location>
</feature>
<dbReference type="EMBL" id="CAJVPW010005131">
    <property type="protein sequence ID" value="CAG8550476.1"/>
    <property type="molecule type" value="Genomic_DNA"/>
</dbReference>
<sequence length="582" mass="65464">MLFGYLKDIKNPPVLQNSLNFDGTIIKNELANDATKMTLTCKPPCTPSAAIPTINAISETLFLISGHAASVPLSAGKTFANEIKSTTGDIIYASAALANSFLDSPIDMNTTNYGHLISTGILWNACDLFQQLPSNNSIAVSQKWKGILALLEDAICEIVDLVSEKNQNVNDDIDDGWDEILGTSTAASSTLSTTEKEMGNLCLDLIKLVQLLFKKILHRCIDPLNTSDQLNAKNIDSSQQDSINETLDQLVHLGNSIIDCTDELGTNLYSPHNVEIIVSHANDLKSYSQELIGLAMLLTTGSHKEWFVLCDGQLSSFERRQPSQMGEYYKVTNVVAKKAHPEGRPFGTCPECNQSRTGYKWCKACYSVKTSLRCALSNLIIRCLGITRHLETGDYMMIMDYGYGGNMRKYVGENFKLFNWWKILSLDRAHDIELTVDICNGVRPEFKEHMPQCFRELINRCWDTEPSNRPTAYEVLAIIDGWWNALNYRGSLPDIVEQFLLADDIKQKMEVNFQNDFEKNMTYHPQAIYTSRLLRLEKLGKENEVKPINNEPRSREIPTLRSFSSDTLDSRQFNLELPSDMC</sequence>
<evidence type="ECO:0000313" key="1">
    <source>
        <dbReference type="EMBL" id="CAG8550476.1"/>
    </source>
</evidence>
<proteinExistence type="predicted"/>
<name>A0ACA9LW54_9GLOM</name>
<comment type="caution">
    <text evidence="1">The sequence shown here is derived from an EMBL/GenBank/DDBJ whole genome shotgun (WGS) entry which is preliminary data.</text>
</comment>
<accession>A0ACA9LW54</accession>
<dbReference type="Proteomes" id="UP000789366">
    <property type="component" value="Unassembled WGS sequence"/>
</dbReference>
<organism evidence="1 2">
    <name type="scientific">Cetraspora pellucida</name>
    <dbReference type="NCBI Taxonomy" id="1433469"/>
    <lineage>
        <taxon>Eukaryota</taxon>
        <taxon>Fungi</taxon>
        <taxon>Fungi incertae sedis</taxon>
        <taxon>Mucoromycota</taxon>
        <taxon>Glomeromycotina</taxon>
        <taxon>Glomeromycetes</taxon>
        <taxon>Diversisporales</taxon>
        <taxon>Gigasporaceae</taxon>
        <taxon>Cetraspora</taxon>
    </lineage>
</organism>
<keyword evidence="2" id="KW-1185">Reference proteome</keyword>
<gene>
    <name evidence="1" type="ORF">SPELUC_LOCUS5183</name>
</gene>
<reference evidence="1" key="1">
    <citation type="submission" date="2021-06" db="EMBL/GenBank/DDBJ databases">
        <authorList>
            <person name="Kallberg Y."/>
            <person name="Tangrot J."/>
            <person name="Rosling A."/>
        </authorList>
    </citation>
    <scope>NUCLEOTIDE SEQUENCE</scope>
    <source>
        <strain evidence="1">28 12/20/2015</strain>
    </source>
</reference>
<evidence type="ECO:0000313" key="2">
    <source>
        <dbReference type="Proteomes" id="UP000789366"/>
    </source>
</evidence>